<protein>
    <submittedName>
        <fullName evidence="2">TonB-dependent receptor</fullName>
    </submittedName>
</protein>
<proteinExistence type="predicted"/>
<reference evidence="2 3" key="1">
    <citation type="journal article" date="2021" name="Sci. Rep.">
        <title>The distribution of antibiotic resistance genes in chicken gut microbiota commensals.</title>
        <authorList>
            <person name="Juricova H."/>
            <person name="Matiasovicova J."/>
            <person name="Kubasova T."/>
            <person name="Cejkova D."/>
            <person name="Rychlik I."/>
        </authorList>
    </citation>
    <scope>NUCLEOTIDE SEQUENCE [LARGE SCALE GENOMIC DNA]</scope>
    <source>
        <strain evidence="2 3">An768</strain>
    </source>
</reference>
<organism evidence="2 3">
    <name type="scientific">Bacteroides caecicola</name>
    <dbReference type="NCBI Taxonomy" id="1462569"/>
    <lineage>
        <taxon>Bacteria</taxon>
        <taxon>Pseudomonadati</taxon>
        <taxon>Bacteroidota</taxon>
        <taxon>Bacteroidia</taxon>
        <taxon>Bacteroidales</taxon>
        <taxon>Bacteroidaceae</taxon>
        <taxon>Bacteroides</taxon>
    </lineage>
</organism>
<keyword evidence="1" id="KW-0732">Signal</keyword>
<dbReference type="InterPro" id="IPR008969">
    <property type="entry name" value="CarboxyPept-like_regulatory"/>
</dbReference>
<accession>A0ABS2FAZ5</accession>
<evidence type="ECO:0000256" key="1">
    <source>
        <dbReference type="SAM" id="SignalP"/>
    </source>
</evidence>
<dbReference type="InterPro" id="IPR013783">
    <property type="entry name" value="Ig-like_fold"/>
</dbReference>
<dbReference type="SUPFAM" id="SSF56935">
    <property type="entry name" value="Porins"/>
    <property type="match status" value="1"/>
</dbReference>
<dbReference type="SUPFAM" id="SSF49464">
    <property type="entry name" value="Carboxypeptidase regulatory domain-like"/>
    <property type="match status" value="1"/>
</dbReference>
<comment type="caution">
    <text evidence="2">The sequence shown here is derived from an EMBL/GenBank/DDBJ whole genome shotgun (WGS) entry which is preliminary data.</text>
</comment>
<dbReference type="Proteomes" id="UP000782117">
    <property type="component" value="Unassembled WGS sequence"/>
</dbReference>
<keyword evidence="2" id="KW-0675">Receptor</keyword>
<feature type="chain" id="PRO_5047211317" evidence="1">
    <location>
        <begin position="22"/>
        <end position="764"/>
    </location>
</feature>
<dbReference type="Gene3D" id="2.60.40.10">
    <property type="entry name" value="Immunoglobulins"/>
    <property type="match status" value="1"/>
</dbReference>
<evidence type="ECO:0000313" key="2">
    <source>
        <dbReference type="EMBL" id="MBM6807213.1"/>
    </source>
</evidence>
<sequence>MNQYRLIFILFIGLITTTAFAQNKISGKLSDHETREVLPYATVRLLQQDSTFVAGTVTDSLGHYRISDIKNGDYLLYFSTIGYKSKMMQVSVRQDTNLPTVEMESDNVMLGEVVVKSSSFIRQKDKVLIIPDKEQVKHAGTGYDLLYNLMIPGIDVNRRTGTVNTLGGSVTLYINGEKAEFRDVQQLRPKDIEKIEYYDTPTGKYVRDVAAINYITKKYNMGGYVGVDGKQFIGYVGGDYNISTKLNRGNTTYTLFAGYNMKKYNGIQTEKQEEFTFPQSVIQRHSETNGAKIENNQQYIQIKTSHNTEKRTLSVLLGLIYDNIPTERNSDLLEYTGEYKQQQSSTNHKTQNSLKPSFKLYGNFNLSEKQNLDLTAEGYYTKNKYNRTYTENEQHSFTNAEEDLYWLSFRGNYNLKLAHQNHAGVNFEHYHSITSSTYTGDYNKWQHLWMGESMLFLYYQQKFGDKCLLNFSPGVSLLNYKLHENELQRHWSLRLNINFNYFINENHVLMLIGAVGNEQADISYINSMDQTVDFLQIKRGNPNLANTKIYVPGIAYQAQLGKFNLNAAIMSWNYLDNITFDYYPEKDKIINSYRSDANYHSLTAKLAVSYRASDNLRIKINGEYANMRLTGAYKRKTTSFSGSMDINYFWKDFSLNVYGKTTSKSLNQLTLATLKNPAIYGLSLGWNHNNWIIEAGTENPFTKHNRYYSYADCNVYRFNQIQSSRIYQQTGYVKVAYTFDFGRKTSREQNDVNRNINSAILKVN</sequence>
<feature type="signal peptide" evidence="1">
    <location>
        <begin position="1"/>
        <end position="21"/>
    </location>
</feature>
<evidence type="ECO:0000313" key="3">
    <source>
        <dbReference type="Proteomes" id="UP000782117"/>
    </source>
</evidence>
<dbReference type="EMBL" id="JACJKJ010000018">
    <property type="protein sequence ID" value="MBM6807213.1"/>
    <property type="molecule type" value="Genomic_DNA"/>
</dbReference>
<dbReference type="RefSeq" id="WP_204501105.1">
    <property type="nucleotide sequence ID" value="NZ_JACJKJ010000018.1"/>
</dbReference>
<dbReference type="Pfam" id="PF13715">
    <property type="entry name" value="CarbopepD_reg_2"/>
    <property type="match status" value="1"/>
</dbReference>
<keyword evidence="3" id="KW-1185">Reference proteome</keyword>
<name>A0ABS2FAZ5_9BACE</name>
<gene>
    <name evidence="2" type="ORF">H6A24_12040</name>
</gene>